<gene>
    <name evidence="1" type="ORF">MANES_S065700</name>
</gene>
<organism evidence="1">
    <name type="scientific">Manihot esculenta</name>
    <name type="common">Cassava</name>
    <name type="synonym">Jatropha manihot</name>
    <dbReference type="NCBI Taxonomy" id="3983"/>
    <lineage>
        <taxon>Eukaryota</taxon>
        <taxon>Viridiplantae</taxon>
        <taxon>Streptophyta</taxon>
        <taxon>Embryophyta</taxon>
        <taxon>Tracheophyta</taxon>
        <taxon>Spermatophyta</taxon>
        <taxon>Magnoliopsida</taxon>
        <taxon>eudicotyledons</taxon>
        <taxon>Gunneridae</taxon>
        <taxon>Pentapetalae</taxon>
        <taxon>rosids</taxon>
        <taxon>fabids</taxon>
        <taxon>Malpighiales</taxon>
        <taxon>Euphorbiaceae</taxon>
        <taxon>Crotonoideae</taxon>
        <taxon>Manihoteae</taxon>
        <taxon>Manihot</taxon>
    </lineage>
</organism>
<sequence length="50" mass="5668">MGGRSLGLVLFGVKSFYLLCAYHHRLSAYSAFLFSLALCIRCHQLLKPHK</sequence>
<dbReference type="AlphaFoldDB" id="A0A199UAL2"/>
<reference evidence="1" key="1">
    <citation type="submission" date="2016-02" db="EMBL/GenBank/DDBJ databases">
        <title>WGS assembly of Manihot esculenta.</title>
        <authorList>
            <person name="Bredeson J.V."/>
            <person name="Prochnik S.E."/>
            <person name="Lyons J.B."/>
            <person name="Schmutz J."/>
            <person name="Grimwood J."/>
            <person name="Vrebalov J."/>
            <person name="Bart R.S."/>
            <person name="Amuge T."/>
            <person name="Ferguson M.E."/>
            <person name="Green R."/>
            <person name="Putnam N."/>
            <person name="Stites J."/>
            <person name="Rounsley S."/>
            <person name="Rokhsar D.S."/>
        </authorList>
    </citation>
    <scope>NUCLEOTIDE SEQUENCE [LARGE SCALE GENOMIC DNA]</scope>
    <source>
        <tissue evidence="1">Leaf</tissue>
    </source>
</reference>
<dbReference type="EMBL" id="KV450703">
    <property type="protein sequence ID" value="OAY21687.1"/>
    <property type="molecule type" value="Genomic_DNA"/>
</dbReference>
<protein>
    <submittedName>
        <fullName evidence="1">Uncharacterized protein</fullName>
    </submittedName>
</protein>
<proteinExistence type="predicted"/>
<name>A0A199UAL2_MANES</name>
<evidence type="ECO:0000313" key="1">
    <source>
        <dbReference type="EMBL" id="OAY21687.1"/>
    </source>
</evidence>
<accession>A0A199UAL2</accession>